<proteinExistence type="predicted"/>
<name>A0A240UJ76_9BURK</name>
<sequence>MVAAEFEPGMQLLPGLVDWIAEQSFSELADHGVKAQQDLVQAISLSSLATQIELHGQQQGLQQLVEQWKHPAWQREVVNLIEEDPAAFFDAIRVSELVVAQIITQTRIAQQQLDTTREIEVARHAQAPGTDKSQAVPMHSKGQPQGDSTMENTQPAQGQSDGDRAASFAAYNDRVEAMFAERQAVLAVPFADKDRAKNLGAVWFKPQMVWFVPKGLDVAKFKEWDPRDHCLGRTAAEGEVMDSFRKAMDTMGLDSSKEIVADGKWHNVRALSKKGKNLSGAYVLDLVGGRDGTPTGSINNKHTGMSHFWTFDGPVMTPEQKARMRAEALRRAEEADKIQQQAQTTAAKHAAEIVAAGMPASGHGYVQKKGISAEGCVQVPGKVLLNYDEFLGESGRTAIREDQNYLIIPMRNAEGEIRAVQAISEDGSVKSFMRGAQKKGTVAVLGAASLKALCEQAAASAQHVHVANFVEGFATGASYRHATGLPVVVCFDAGNLEAVAAEAAATIPENLVPVIAVDNDQFHIERALGYLAKTLGVNPNSQRGSVVEVLSGKDSVRMVALGDAVADGEWHQAPKGRYRMSLERESESTEVRSITVEATLQDEQRTERLLFSNRGLEAGKTALEAFGERAVVVVPEFKQLAGRPTDWNDMAAMHGETEIARQVRTALAISPLLAAQRQQEQPSRAPQRASSGLQR</sequence>
<accession>A0A240UJ76</accession>
<organism evidence="3 4">
    <name type="scientific">Acidovorax carolinensis</name>
    <dbReference type="NCBI Taxonomy" id="553814"/>
    <lineage>
        <taxon>Bacteria</taxon>
        <taxon>Pseudomonadati</taxon>
        <taxon>Pseudomonadota</taxon>
        <taxon>Betaproteobacteria</taxon>
        <taxon>Burkholderiales</taxon>
        <taxon>Comamonadaceae</taxon>
        <taxon>Acidovorax</taxon>
    </lineage>
</organism>
<dbReference type="AlphaFoldDB" id="A0A240UJ76"/>
<dbReference type="InterPro" id="IPR043764">
    <property type="entry name" value="DUF5710"/>
</dbReference>
<geneLocation type="plasmid" evidence="3 4">
    <name>pACP4.3</name>
</geneLocation>
<dbReference type="KEGG" id="acip:CBP36_21430"/>
<dbReference type="EMBL" id="CP021369">
    <property type="protein sequence ID" value="ART61528.1"/>
    <property type="molecule type" value="Genomic_DNA"/>
</dbReference>
<evidence type="ECO:0000313" key="3">
    <source>
        <dbReference type="EMBL" id="ART61528.1"/>
    </source>
</evidence>
<gene>
    <name evidence="3" type="ORF">CBP36_21430</name>
</gene>
<keyword evidence="3" id="KW-0614">Plasmid</keyword>
<feature type="compositionally biased region" description="Polar residues" evidence="1">
    <location>
        <begin position="676"/>
        <end position="695"/>
    </location>
</feature>
<keyword evidence="4" id="KW-1185">Reference proteome</keyword>
<feature type="region of interest" description="Disordered" evidence="1">
    <location>
        <begin position="126"/>
        <end position="165"/>
    </location>
</feature>
<feature type="region of interest" description="Disordered" evidence="1">
    <location>
        <begin position="674"/>
        <end position="695"/>
    </location>
</feature>
<evidence type="ECO:0000256" key="1">
    <source>
        <dbReference type="SAM" id="MobiDB-lite"/>
    </source>
</evidence>
<evidence type="ECO:0000313" key="4">
    <source>
        <dbReference type="Proteomes" id="UP000194440"/>
    </source>
</evidence>
<reference evidence="3" key="1">
    <citation type="submission" date="2017-05" db="EMBL/GenBank/DDBJ databases">
        <title>Polyphasic characterization of four soil-derived phenanthrene-degrading Acidovorax strains and proposal of Acidovorax phenanthrenivorans sp. nov.</title>
        <authorList>
            <person name="Singleton D."/>
            <person name="Lee J."/>
            <person name="Dickey A.N."/>
            <person name="Stroud A."/>
            <person name="Scholl E.H."/>
            <person name="Wright F.A."/>
            <person name="Aitken M.D."/>
        </authorList>
    </citation>
    <scope>NUCLEOTIDE SEQUENCE</scope>
    <source>
        <strain evidence="3">P4</strain>
        <plasmid evidence="3">pACP4.3</plasmid>
    </source>
</reference>
<feature type="compositionally biased region" description="Polar residues" evidence="1">
    <location>
        <begin position="142"/>
        <end position="160"/>
    </location>
</feature>
<feature type="domain" description="DUF5710" evidence="2">
    <location>
        <begin position="185"/>
        <end position="226"/>
    </location>
</feature>
<dbReference type="Pfam" id="PF18974">
    <property type="entry name" value="DUF5710"/>
    <property type="match status" value="1"/>
</dbReference>
<protein>
    <recommendedName>
        <fullName evidence="2">DUF5710 domain-containing protein</fullName>
    </recommendedName>
</protein>
<dbReference type="Proteomes" id="UP000194440">
    <property type="component" value="Plasmid pACP4.3"/>
</dbReference>
<evidence type="ECO:0000259" key="2">
    <source>
        <dbReference type="Pfam" id="PF18974"/>
    </source>
</evidence>